<feature type="compositionally biased region" description="Low complexity" evidence="2">
    <location>
        <begin position="152"/>
        <end position="164"/>
    </location>
</feature>
<dbReference type="InterPro" id="IPR013087">
    <property type="entry name" value="Znf_C2H2_type"/>
</dbReference>
<accession>A0A0D7BJ53</accession>
<proteinExistence type="predicted"/>
<feature type="compositionally biased region" description="Basic residues" evidence="2">
    <location>
        <begin position="220"/>
        <end position="232"/>
    </location>
</feature>
<dbReference type="Proteomes" id="UP000054007">
    <property type="component" value="Unassembled WGS sequence"/>
</dbReference>
<feature type="compositionally biased region" description="Low complexity" evidence="2">
    <location>
        <begin position="113"/>
        <end position="122"/>
    </location>
</feature>
<evidence type="ECO:0000256" key="1">
    <source>
        <dbReference type="PROSITE-ProRule" id="PRU00042"/>
    </source>
</evidence>
<dbReference type="GO" id="GO:0008270">
    <property type="term" value="F:zinc ion binding"/>
    <property type="evidence" value="ECO:0007669"/>
    <property type="project" value="UniProtKB-KW"/>
</dbReference>
<keyword evidence="1" id="KW-0863">Zinc-finger</keyword>
<feature type="compositionally biased region" description="Polar residues" evidence="2">
    <location>
        <begin position="168"/>
        <end position="178"/>
    </location>
</feature>
<name>A0A0D7BJ53_9AGAR</name>
<dbReference type="AlphaFoldDB" id="A0A0D7BJ53"/>
<feature type="domain" description="C2H2-type" evidence="3">
    <location>
        <begin position="247"/>
        <end position="276"/>
    </location>
</feature>
<feature type="compositionally biased region" description="Basic and acidic residues" evidence="2">
    <location>
        <begin position="208"/>
        <end position="219"/>
    </location>
</feature>
<sequence length="323" mass="35500">MFSPQSNTIYTYPLHNLPQAFHDEEDTYLQTCLPVANLDQLLFAYEQAPGLPLDVEATPWAEAGLGPIIQMPELKLRLPPCARESQTPVTISNIADLHTPGWVEYERARYAQSDFSDASSSCDDADESEPMDVDSDEYNSTTPPHDSVVAGTHSVQSVSQTTTKSSHDTSAGPSRLGTSSSHSQSHRRSSSELSDTGYASDMSSDWIPPREEPHKDTFKGGKRQPRRTRKTGQSRTSKSCSRAPARTACPHPGCAVTLARRTDLPRHLRTHSGLKVACPRCGKKFSSRNESVERHLRITCKVVKAEREAKALGDALGSCSLRH</sequence>
<organism evidence="4 5">
    <name type="scientific">Cylindrobasidium torrendii FP15055 ss-10</name>
    <dbReference type="NCBI Taxonomy" id="1314674"/>
    <lineage>
        <taxon>Eukaryota</taxon>
        <taxon>Fungi</taxon>
        <taxon>Dikarya</taxon>
        <taxon>Basidiomycota</taxon>
        <taxon>Agaricomycotina</taxon>
        <taxon>Agaricomycetes</taxon>
        <taxon>Agaricomycetidae</taxon>
        <taxon>Agaricales</taxon>
        <taxon>Marasmiineae</taxon>
        <taxon>Physalacriaceae</taxon>
        <taxon>Cylindrobasidium</taxon>
    </lineage>
</organism>
<gene>
    <name evidence="4" type="ORF">CYLTODRAFT_442235</name>
</gene>
<dbReference type="EMBL" id="KN880473">
    <property type="protein sequence ID" value="KIY70129.1"/>
    <property type="molecule type" value="Genomic_DNA"/>
</dbReference>
<dbReference type="PROSITE" id="PS00028">
    <property type="entry name" value="ZINC_FINGER_C2H2_1"/>
    <property type="match status" value="1"/>
</dbReference>
<evidence type="ECO:0000313" key="5">
    <source>
        <dbReference type="Proteomes" id="UP000054007"/>
    </source>
</evidence>
<protein>
    <recommendedName>
        <fullName evidence="3">C2H2-type domain-containing protein</fullName>
    </recommendedName>
</protein>
<keyword evidence="1" id="KW-0479">Metal-binding</keyword>
<evidence type="ECO:0000313" key="4">
    <source>
        <dbReference type="EMBL" id="KIY70129.1"/>
    </source>
</evidence>
<keyword evidence="1" id="KW-0862">Zinc</keyword>
<evidence type="ECO:0000256" key="2">
    <source>
        <dbReference type="SAM" id="MobiDB-lite"/>
    </source>
</evidence>
<reference evidence="4 5" key="1">
    <citation type="journal article" date="2015" name="Fungal Genet. Biol.">
        <title>Evolution of novel wood decay mechanisms in Agaricales revealed by the genome sequences of Fistulina hepatica and Cylindrobasidium torrendii.</title>
        <authorList>
            <person name="Floudas D."/>
            <person name="Held B.W."/>
            <person name="Riley R."/>
            <person name="Nagy L.G."/>
            <person name="Koehler G."/>
            <person name="Ransdell A.S."/>
            <person name="Younus H."/>
            <person name="Chow J."/>
            <person name="Chiniquy J."/>
            <person name="Lipzen A."/>
            <person name="Tritt A."/>
            <person name="Sun H."/>
            <person name="Haridas S."/>
            <person name="LaButti K."/>
            <person name="Ohm R.A."/>
            <person name="Kues U."/>
            <person name="Blanchette R.A."/>
            <person name="Grigoriev I.V."/>
            <person name="Minto R.E."/>
            <person name="Hibbett D.S."/>
        </authorList>
    </citation>
    <scope>NUCLEOTIDE SEQUENCE [LARGE SCALE GENOMIC DNA]</scope>
    <source>
        <strain evidence="4 5">FP15055 ss-10</strain>
    </source>
</reference>
<dbReference type="Gene3D" id="3.30.160.60">
    <property type="entry name" value="Classic Zinc Finger"/>
    <property type="match status" value="1"/>
</dbReference>
<feature type="region of interest" description="Disordered" evidence="2">
    <location>
        <begin position="113"/>
        <end position="246"/>
    </location>
</feature>
<keyword evidence="5" id="KW-1185">Reference proteome</keyword>
<dbReference type="OrthoDB" id="8922241at2759"/>
<dbReference type="PROSITE" id="PS50157">
    <property type="entry name" value="ZINC_FINGER_C2H2_2"/>
    <property type="match status" value="1"/>
</dbReference>
<evidence type="ECO:0000259" key="3">
    <source>
        <dbReference type="PROSITE" id="PS50157"/>
    </source>
</evidence>
<feature type="compositionally biased region" description="Acidic residues" evidence="2">
    <location>
        <begin position="123"/>
        <end position="137"/>
    </location>
</feature>